<feature type="region of interest" description="Disordered" evidence="1">
    <location>
        <begin position="769"/>
        <end position="790"/>
    </location>
</feature>
<dbReference type="InterPro" id="IPR011990">
    <property type="entry name" value="TPR-like_helical_dom_sf"/>
</dbReference>
<gene>
    <name evidence="2" type="ORF">DFJ67_6445</name>
</gene>
<dbReference type="EMBL" id="QUMQ01000001">
    <property type="protein sequence ID" value="REG00393.1"/>
    <property type="molecule type" value="Genomic_DNA"/>
</dbReference>
<evidence type="ECO:0008006" key="4">
    <source>
        <dbReference type="Google" id="ProtNLM"/>
    </source>
</evidence>
<name>A0A3D9ZV71_9ACTN</name>
<comment type="caution">
    <text evidence="2">The sequence shown here is derived from an EMBL/GenBank/DDBJ whole genome shotgun (WGS) entry which is preliminary data.</text>
</comment>
<evidence type="ECO:0000313" key="2">
    <source>
        <dbReference type="EMBL" id="REG00393.1"/>
    </source>
</evidence>
<protein>
    <recommendedName>
        <fullName evidence="4">Tetratricopeptide repeat protein</fullName>
    </recommendedName>
</protein>
<keyword evidence="3" id="KW-1185">Reference proteome</keyword>
<dbReference type="RefSeq" id="WP_170216077.1">
    <property type="nucleotide sequence ID" value="NZ_BONB01000081.1"/>
</dbReference>
<evidence type="ECO:0000256" key="1">
    <source>
        <dbReference type="SAM" id="MobiDB-lite"/>
    </source>
</evidence>
<dbReference type="Proteomes" id="UP000256913">
    <property type="component" value="Unassembled WGS sequence"/>
</dbReference>
<proteinExistence type="predicted"/>
<sequence>MASLVDALAALHASLRAEFDVDLGTDPLVRAARELTTHEQLKGTKRAVKERLVVVDEARARLASVLPRIEQLLRVWPFTDSGWPETRAALVDDLAANGLRGVGPWLDHAWTALAQGRADAVDRLLREVPLPDGAAALTDLVGAAARGLRWQVLSPAASFLALGRAGVRVAGKQVPDRQTRAAVAALQVRLAVVSEPAPVAEALLDGLPGADVLRAMLGRHSDAGTDWEPEGSGLDIAAEAAARARADASLEERISGARLAIEGLASLDDIESDLDRLVEPVPELWWAVAERALREGDRDVAALAVHRAELQAPIGDSPLRAEILQIRAGLEDFPATTLTEAGICWVEAAELERAAAAYARALEVLGPDGPPREIGELEMRRADCVITLAQDKTAGVEHELRESIGWLEHARAAFDGDLPPFDWCFVSEALARLQLARLMISDRTAQHWLALRASLRAVAYAFDDGDRWAHLAGTADVLEMNQVSRWASAVAEELGDSAEIRWSRLRVLSNTGAYQEVLDRLDDDGDVYTNAVRGFCLLRLGRPQEALEVYRGLTIEPGLTWAWWQYLMTALIAGDVTTARGIATDLSRDVAARPDERDVLFGGAMARLVLGETDKVEAMFAGIAESAEGADRDDALEVIGIARIVRGDTARGTADLTAAMTATRRAAAVIDWRSTTRPLINAVADLHGVPRPDFTEIEEFYASVERDWPTDPLGDARARADNDDLAPDVRAETLALLAAVHGARAGTVDLAELPESLAAEREQLETWLRPPAPATDSPQEEPEPEPAPPPIFLMLPSSWFDEHDDPVATHPLFRTALPQARAVASWEVPSATIRAEDELEPDGFRLEVHGDPVAAGTIPIDVVFVPAAAAGLLPAAVARAAVPYQPEWLDVPLLCVPPAPAGDRHTLLDLLTFDRWALAARLVTADLCRRALEGPQIP</sequence>
<evidence type="ECO:0000313" key="3">
    <source>
        <dbReference type="Proteomes" id="UP000256913"/>
    </source>
</evidence>
<reference evidence="2 3" key="1">
    <citation type="submission" date="2018-08" db="EMBL/GenBank/DDBJ databases">
        <title>Sequencing the genomes of 1000 actinobacteria strains.</title>
        <authorList>
            <person name="Klenk H.-P."/>
        </authorList>
    </citation>
    <scope>NUCLEOTIDE SEQUENCE [LARGE SCALE GENOMIC DNA]</scope>
    <source>
        <strain evidence="2 3">DSM 44099</strain>
    </source>
</reference>
<dbReference type="SUPFAM" id="SSF48452">
    <property type="entry name" value="TPR-like"/>
    <property type="match status" value="1"/>
</dbReference>
<dbReference type="AlphaFoldDB" id="A0A3D9ZV71"/>
<organism evidence="2 3">
    <name type="scientific">Asanoa ferruginea</name>
    <dbReference type="NCBI Taxonomy" id="53367"/>
    <lineage>
        <taxon>Bacteria</taxon>
        <taxon>Bacillati</taxon>
        <taxon>Actinomycetota</taxon>
        <taxon>Actinomycetes</taxon>
        <taxon>Micromonosporales</taxon>
        <taxon>Micromonosporaceae</taxon>
        <taxon>Asanoa</taxon>
    </lineage>
</organism>
<accession>A0A3D9ZV71</accession>